<keyword evidence="2" id="KW-1185">Reference proteome</keyword>
<dbReference type="NCBIfam" id="TIGR03696">
    <property type="entry name" value="Rhs_assc_core"/>
    <property type="match status" value="1"/>
</dbReference>
<protein>
    <submittedName>
        <fullName evidence="1">Type IV secretion protein Rhs</fullName>
    </submittedName>
</protein>
<feature type="non-terminal residue" evidence="1">
    <location>
        <position position="1"/>
    </location>
</feature>
<dbReference type="RefSeq" id="WP_332838278.1">
    <property type="nucleotide sequence ID" value="NZ_WABM01000140.1"/>
</dbReference>
<proteinExistence type="predicted"/>
<organism evidence="1 2">
    <name type="scientific">Pectobacterium parmentieri</name>
    <dbReference type="NCBI Taxonomy" id="1905730"/>
    <lineage>
        <taxon>Bacteria</taxon>
        <taxon>Pseudomonadati</taxon>
        <taxon>Pseudomonadota</taxon>
        <taxon>Gammaproteobacteria</taxon>
        <taxon>Enterobacterales</taxon>
        <taxon>Pectobacteriaceae</taxon>
        <taxon>Pectobacterium</taxon>
    </lineage>
</organism>
<evidence type="ECO:0000313" key="2">
    <source>
        <dbReference type="Proteomes" id="UP001194579"/>
    </source>
</evidence>
<gene>
    <name evidence="1" type="ORF">F6Q06_24125</name>
</gene>
<reference evidence="2" key="1">
    <citation type="submission" date="2023-07" db="EMBL/GenBank/DDBJ databases">
        <title>Identification of Pectobacterium versatile causing blackleg of potato from New York State with a whole genome sequencing approach.</title>
        <authorList>
            <person name="Ma X."/>
            <person name="Swingle B."/>
        </authorList>
    </citation>
    <scope>NUCLEOTIDE SEQUENCE [LARGE SCALE GENOMIC DNA]</scope>
    <source>
        <strain evidence="2">NY1588A</strain>
    </source>
</reference>
<dbReference type="Proteomes" id="UP001194579">
    <property type="component" value="Unassembled WGS sequence"/>
</dbReference>
<evidence type="ECO:0000313" key="1">
    <source>
        <dbReference type="EMBL" id="MBI0557510.1"/>
    </source>
</evidence>
<dbReference type="InterPro" id="IPR022385">
    <property type="entry name" value="Rhs_assc_core"/>
</dbReference>
<dbReference type="EMBL" id="WABS01000134">
    <property type="protein sequence ID" value="MBI0557510.1"/>
    <property type="molecule type" value="Genomic_DNA"/>
</dbReference>
<sequence>RYYDPNGGCYISPDPIGVLGGENNYGYVHNPHELIDPLGLAGCSKYLKGWGRGKAGFENFWNNSTQKQFMNAWSNPKFNENIMDRLRKTGGSKGGGFHEWLPVSQADKFKQMGVSFNDYMKWRTPTGQVKFLDDLGVMGMHTLPHSDGVTSASKIAHAELIDFVKSSNSIGEYISGVKYWAGSHLPFGIFDLPF</sequence>
<comment type="caution">
    <text evidence="1">The sequence shown here is derived from an EMBL/GenBank/DDBJ whole genome shotgun (WGS) entry which is preliminary data.</text>
</comment>
<accession>A0ABS0S6M0</accession>
<dbReference type="Gene3D" id="2.180.10.10">
    <property type="entry name" value="RHS repeat-associated core"/>
    <property type="match status" value="1"/>
</dbReference>
<name>A0ABS0S6M0_PECPM</name>